<dbReference type="InterPro" id="IPR014732">
    <property type="entry name" value="OMPdecase"/>
</dbReference>
<dbReference type="PANTHER" id="PTHR32119">
    <property type="entry name" value="OROTIDINE 5'-PHOSPHATE DECARBOXYLASE"/>
    <property type="match status" value="1"/>
</dbReference>
<dbReference type="SUPFAM" id="SSF51366">
    <property type="entry name" value="Ribulose-phoshate binding barrel"/>
    <property type="match status" value="1"/>
</dbReference>
<reference evidence="11 12" key="1">
    <citation type="submission" date="2020-07" db="EMBL/GenBank/DDBJ databases">
        <title>Transfer of Campylobacter canadensis to the novel genus Avispirillum gen. nov., that also includes two novel species recovered from migratory waterfowl: Avispirillum anseris sp. nov. and Avispirillum brantae sp. nov.</title>
        <authorList>
            <person name="Miller W.G."/>
            <person name="Chapman M.H."/>
            <person name="Yee E."/>
            <person name="Inglis G.D."/>
        </authorList>
    </citation>
    <scope>NUCLEOTIDE SEQUENCE [LARGE SCALE GENOMIC DNA]</scope>
    <source>
        <strain evidence="11 12">L283</strain>
    </source>
</reference>
<dbReference type="GO" id="GO:0004590">
    <property type="term" value="F:orotidine-5'-phosphate decarboxylase activity"/>
    <property type="evidence" value="ECO:0007669"/>
    <property type="project" value="UniProtKB-EC"/>
</dbReference>
<evidence type="ECO:0000256" key="4">
    <source>
        <dbReference type="ARBA" id="ARBA00021923"/>
    </source>
</evidence>
<gene>
    <name evidence="11" type="primary">pyrF</name>
    <name evidence="11" type="ORF">AVCANL283_08455</name>
</gene>
<feature type="domain" description="Orotidine 5'-phosphate decarboxylase" evidence="10">
    <location>
        <begin position="2"/>
        <end position="232"/>
    </location>
</feature>
<evidence type="ECO:0000256" key="8">
    <source>
        <dbReference type="ARBA" id="ARBA00049157"/>
    </source>
</evidence>
<evidence type="ECO:0000256" key="5">
    <source>
        <dbReference type="ARBA" id="ARBA00022793"/>
    </source>
</evidence>
<dbReference type="InterPro" id="IPR013785">
    <property type="entry name" value="Aldolase_TIM"/>
</dbReference>
<dbReference type="PANTHER" id="PTHR32119:SF2">
    <property type="entry name" value="OROTIDINE 5'-PHOSPHATE DECARBOXYLASE"/>
    <property type="match status" value="1"/>
</dbReference>
<dbReference type="Pfam" id="PF00215">
    <property type="entry name" value="OMPdecase"/>
    <property type="match status" value="1"/>
</dbReference>
<evidence type="ECO:0000259" key="10">
    <source>
        <dbReference type="SMART" id="SM00934"/>
    </source>
</evidence>
<keyword evidence="7 9" id="KW-0456">Lyase</keyword>
<evidence type="ECO:0000313" key="12">
    <source>
        <dbReference type="Proteomes" id="UP000786183"/>
    </source>
</evidence>
<dbReference type="RefSeq" id="WP_172231362.1">
    <property type="nucleotide sequence ID" value="NZ_CP035946.1"/>
</dbReference>
<evidence type="ECO:0000256" key="2">
    <source>
        <dbReference type="ARBA" id="ARBA00004861"/>
    </source>
</evidence>
<evidence type="ECO:0000313" key="11">
    <source>
        <dbReference type="EMBL" id="MBZ7988121.1"/>
    </source>
</evidence>
<comment type="pathway">
    <text evidence="2 9">Pyrimidine metabolism; UMP biosynthesis via de novo pathway; UMP from orotate: step 2/2.</text>
</comment>
<dbReference type="Proteomes" id="UP000786183">
    <property type="component" value="Unassembled WGS sequence"/>
</dbReference>
<dbReference type="InterPro" id="IPR001754">
    <property type="entry name" value="OMPdeCOase_dom"/>
</dbReference>
<comment type="function">
    <text evidence="1">Catalyzes the decarboxylation of orotidine 5'-monophosphate (OMP) to uridine 5'-monophosphate (UMP).</text>
</comment>
<sequence>MKTIVALDFKSVDEVKNFLIKFQNEKLQNYAKENNLEYEKPYFKVGMWLYYTAGDEILKYLQEYKIFLDLKLIDIPNTIYNASLSLMQKNIDILSIHSFAGLNSLKAARKAKEELNSKCELFGISILTSLNEDDLKNDLMLKTNMQESVKQRINILNKANFDGVVCSAYEAHLLKDTKLKALCPGIRFKNQESNDQERVASPKFAKENNIDYIVAGRMITNSKDPIRAYFNCIKGEEYE</sequence>
<evidence type="ECO:0000256" key="7">
    <source>
        <dbReference type="ARBA" id="ARBA00023239"/>
    </source>
</evidence>
<dbReference type="EC" id="4.1.1.23" evidence="3 9"/>
<protein>
    <recommendedName>
        <fullName evidence="4 9">Orotidine 5'-phosphate decarboxylase</fullName>
        <ecNumber evidence="3 9">4.1.1.23</ecNumber>
    </recommendedName>
</protein>
<dbReference type="PROSITE" id="PS00156">
    <property type="entry name" value="OMPDECASE"/>
    <property type="match status" value="1"/>
</dbReference>
<dbReference type="NCBIfam" id="TIGR01740">
    <property type="entry name" value="pyrF"/>
    <property type="match status" value="1"/>
</dbReference>
<dbReference type="Gene3D" id="3.20.20.70">
    <property type="entry name" value="Aldolase class I"/>
    <property type="match status" value="1"/>
</dbReference>
<proteinExistence type="inferred from homology"/>
<dbReference type="SMART" id="SM00934">
    <property type="entry name" value="OMPdecase"/>
    <property type="match status" value="1"/>
</dbReference>
<comment type="similarity">
    <text evidence="9">Belongs to the OMP decarboxylase family.</text>
</comment>
<accession>A0ABS7WTL5</accession>
<evidence type="ECO:0000256" key="3">
    <source>
        <dbReference type="ARBA" id="ARBA00012321"/>
    </source>
</evidence>
<comment type="caution">
    <text evidence="11">The sequence shown here is derived from an EMBL/GenBank/DDBJ whole genome shotgun (WGS) entry which is preliminary data.</text>
</comment>
<dbReference type="InterPro" id="IPR018089">
    <property type="entry name" value="OMPdecase_AS"/>
</dbReference>
<dbReference type="EMBL" id="JACGBB010000034">
    <property type="protein sequence ID" value="MBZ7988121.1"/>
    <property type="molecule type" value="Genomic_DNA"/>
</dbReference>
<evidence type="ECO:0000256" key="9">
    <source>
        <dbReference type="RuleBase" id="RU000512"/>
    </source>
</evidence>
<dbReference type="InterPro" id="IPR011060">
    <property type="entry name" value="RibuloseP-bd_barrel"/>
</dbReference>
<organism evidence="11 12">
    <name type="scientific">Campylobacter canadensis</name>
    <dbReference type="NCBI Taxonomy" id="449520"/>
    <lineage>
        <taxon>Bacteria</taxon>
        <taxon>Pseudomonadati</taxon>
        <taxon>Campylobacterota</taxon>
        <taxon>Epsilonproteobacteria</taxon>
        <taxon>Campylobacterales</taxon>
        <taxon>Campylobacteraceae</taxon>
        <taxon>Campylobacter</taxon>
    </lineage>
</organism>
<keyword evidence="12" id="KW-1185">Reference proteome</keyword>
<dbReference type="CDD" id="cd04725">
    <property type="entry name" value="OMP_decarboxylase_like"/>
    <property type="match status" value="1"/>
</dbReference>
<keyword evidence="5 9" id="KW-0210">Decarboxylase</keyword>
<name>A0ABS7WTL5_9BACT</name>
<keyword evidence="6 9" id="KW-0665">Pyrimidine biosynthesis</keyword>
<comment type="catalytic activity">
    <reaction evidence="8 9">
        <text>orotidine 5'-phosphate + H(+) = UMP + CO2</text>
        <dbReference type="Rhea" id="RHEA:11596"/>
        <dbReference type="ChEBI" id="CHEBI:15378"/>
        <dbReference type="ChEBI" id="CHEBI:16526"/>
        <dbReference type="ChEBI" id="CHEBI:57538"/>
        <dbReference type="ChEBI" id="CHEBI:57865"/>
        <dbReference type="EC" id="4.1.1.23"/>
    </reaction>
</comment>
<evidence type="ECO:0000256" key="1">
    <source>
        <dbReference type="ARBA" id="ARBA00002356"/>
    </source>
</evidence>
<evidence type="ECO:0000256" key="6">
    <source>
        <dbReference type="ARBA" id="ARBA00022975"/>
    </source>
</evidence>